<keyword evidence="3" id="KW-1185">Reference proteome</keyword>
<feature type="compositionally biased region" description="Polar residues" evidence="1">
    <location>
        <begin position="366"/>
        <end position="381"/>
    </location>
</feature>
<dbReference type="EMBL" id="JARKIF010000077">
    <property type="protein sequence ID" value="KAJ7605334.1"/>
    <property type="molecule type" value="Genomic_DNA"/>
</dbReference>
<feature type="compositionally biased region" description="Polar residues" evidence="1">
    <location>
        <begin position="519"/>
        <end position="533"/>
    </location>
</feature>
<feature type="compositionally biased region" description="Low complexity" evidence="1">
    <location>
        <begin position="848"/>
        <end position="860"/>
    </location>
</feature>
<reference evidence="2" key="1">
    <citation type="submission" date="2023-03" db="EMBL/GenBank/DDBJ databases">
        <title>Massive genome expansion in bonnet fungi (Mycena s.s.) driven by repeated elements and novel gene families across ecological guilds.</title>
        <authorList>
            <consortium name="Lawrence Berkeley National Laboratory"/>
            <person name="Harder C.B."/>
            <person name="Miyauchi S."/>
            <person name="Viragh M."/>
            <person name="Kuo A."/>
            <person name="Thoen E."/>
            <person name="Andreopoulos B."/>
            <person name="Lu D."/>
            <person name="Skrede I."/>
            <person name="Drula E."/>
            <person name="Henrissat B."/>
            <person name="Morin E."/>
            <person name="Kohler A."/>
            <person name="Barry K."/>
            <person name="LaButti K."/>
            <person name="Morin E."/>
            <person name="Salamov A."/>
            <person name="Lipzen A."/>
            <person name="Mereny Z."/>
            <person name="Hegedus B."/>
            <person name="Baldrian P."/>
            <person name="Stursova M."/>
            <person name="Weitz H."/>
            <person name="Taylor A."/>
            <person name="Grigoriev I.V."/>
            <person name="Nagy L.G."/>
            <person name="Martin F."/>
            <person name="Kauserud H."/>
        </authorList>
    </citation>
    <scope>NUCLEOTIDE SEQUENCE</scope>
    <source>
        <strain evidence="2">9284</strain>
    </source>
</reference>
<organism evidence="2 3">
    <name type="scientific">Roridomyces roridus</name>
    <dbReference type="NCBI Taxonomy" id="1738132"/>
    <lineage>
        <taxon>Eukaryota</taxon>
        <taxon>Fungi</taxon>
        <taxon>Dikarya</taxon>
        <taxon>Basidiomycota</taxon>
        <taxon>Agaricomycotina</taxon>
        <taxon>Agaricomycetes</taxon>
        <taxon>Agaricomycetidae</taxon>
        <taxon>Agaricales</taxon>
        <taxon>Marasmiineae</taxon>
        <taxon>Mycenaceae</taxon>
        <taxon>Roridomyces</taxon>
    </lineage>
</organism>
<feature type="region of interest" description="Disordered" evidence="1">
    <location>
        <begin position="519"/>
        <end position="620"/>
    </location>
</feature>
<feature type="compositionally biased region" description="Acidic residues" evidence="1">
    <location>
        <begin position="245"/>
        <end position="254"/>
    </location>
</feature>
<feature type="region of interest" description="Disordered" evidence="1">
    <location>
        <begin position="365"/>
        <end position="456"/>
    </location>
</feature>
<feature type="region of interest" description="Disordered" evidence="1">
    <location>
        <begin position="230"/>
        <end position="255"/>
    </location>
</feature>
<feature type="compositionally biased region" description="Basic residues" evidence="1">
    <location>
        <begin position="1"/>
        <end position="14"/>
    </location>
</feature>
<feature type="compositionally biased region" description="Basic residues" evidence="1">
    <location>
        <begin position="535"/>
        <end position="551"/>
    </location>
</feature>
<dbReference type="AlphaFoldDB" id="A0AAD7AZ84"/>
<gene>
    <name evidence="2" type="ORF">FB45DRAFT_1042462</name>
</gene>
<dbReference type="Proteomes" id="UP001221142">
    <property type="component" value="Unassembled WGS sequence"/>
</dbReference>
<feature type="compositionally biased region" description="Basic and acidic residues" evidence="1">
    <location>
        <begin position="578"/>
        <end position="587"/>
    </location>
</feature>
<feature type="compositionally biased region" description="Low complexity" evidence="1">
    <location>
        <begin position="830"/>
        <end position="840"/>
    </location>
</feature>
<evidence type="ECO:0000256" key="1">
    <source>
        <dbReference type="SAM" id="MobiDB-lite"/>
    </source>
</evidence>
<evidence type="ECO:0000313" key="2">
    <source>
        <dbReference type="EMBL" id="KAJ7605334.1"/>
    </source>
</evidence>
<feature type="region of interest" description="Disordered" evidence="1">
    <location>
        <begin position="830"/>
        <end position="870"/>
    </location>
</feature>
<accession>A0AAD7AZ84</accession>
<protein>
    <submittedName>
        <fullName evidence="2">Uncharacterized protein</fullName>
    </submittedName>
</protein>
<evidence type="ECO:0000313" key="3">
    <source>
        <dbReference type="Proteomes" id="UP001221142"/>
    </source>
</evidence>
<feature type="region of interest" description="Disordered" evidence="1">
    <location>
        <begin position="805"/>
        <end position="824"/>
    </location>
</feature>
<feature type="compositionally biased region" description="Acidic residues" evidence="1">
    <location>
        <begin position="556"/>
        <end position="565"/>
    </location>
</feature>
<proteinExistence type="predicted"/>
<comment type="caution">
    <text evidence="2">The sequence shown here is derived from an EMBL/GenBank/DDBJ whole genome shotgun (WGS) entry which is preliminary data.</text>
</comment>
<name>A0AAD7AZ84_9AGAR</name>
<sequence length="905" mass="99012">MSKKSSKPRGKGKGKAPQADEQGPRKKPGNDCHFKGARRAFLDSHLPTFQALSKNEDSTTKHGGASSMFPAMMADWWKQWPWRLPLDQEALPDIDYALEPQTPDEHTQKEAIVTEMTKKIRNWFQRQRSSLGLVKNPINRMLEELIPDADDDDDDHPGKKPSFVQWYMKQLGYSKRCADVFKLLHPDVDHRVGLNLRVEVARNLLEQEPEEVRARLAARYEDAYKKPVVVDDAEGDGGNGAGKEDVEEEEEEGASEYKVLITEEEKEVARKRFSSVADPLVDRLRKYTGYEIVILAGRLEGEGRDRRTSTVHTMYVQGGDDYKKHAGLDFGSFSVKHYASVINGYSKYVWSCHVTNKALQAGQDPTAFSSNSHKGNASTTGEPAAAPSGNNAGITNDERVPAPSPDNAGITNDQRVPSPNNAAVTNDQRVPTASPNNAGILNKGIPTLSGNNAPPPPVVASTVVPTFGEHLTRELSEMASEQREARLVELSKMAPTELGFAEQSAHARRLMRGLRFSATPSSTALGWGPNSQLLGKRKPAVRKGGRKGKKLRRDDDAEEGEPEGEEGSKGEGEDEANEKEKENREEAGVDVEMLDVGTKPVEPKPRFAGGKKNQDPRQAAENAKDQLLLVDLKLGPALGPKFDYAVDLWMKSEVDARFAIDKTTGKPSTKSHKPQMRPCELTEWVKNARKAGWRPSKVVGAIDRRMVKWWVESNPEWRQMTREDGTPWLRQGDASLADVDLRGPNGFLNVMMGLKMWSERWGEGVTEPPAIWSEMLADVTWVLERVTSGHGAHAVPAINAQTPAPAAINGADEPAANAAEQSAAPVANAAAEPVANAADKPAADKTAAKAAEQSAAPAPDAADKPAADEAMDLDLGSIDLDLLLGLTPEEQDDLLKELELDNEVS</sequence>
<feature type="region of interest" description="Disordered" evidence="1">
    <location>
        <begin position="1"/>
        <end position="34"/>
    </location>
</feature>
<feature type="compositionally biased region" description="Basic and acidic residues" evidence="1">
    <location>
        <begin position="22"/>
        <end position="34"/>
    </location>
</feature>
<feature type="compositionally biased region" description="Polar residues" evidence="1">
    <location>
        <begin position="409"/>
        <end position="439"/>
    </location>
</feature>